<evidence type="ECO:0000313" key="1">
    <source>
        <dbReference type="EMBL" id="QFG67942.1"/>
    </source>
</evidence>
<gene>
    <name evidence="1" type="ORF">FY030_03705</name>
</gene>
<dbReference type="InterPro" id="IPR007497">
    <property type="entry name" value="SIMPL/DUF541"/>
</dbReference>
<name>A0A5J6V479_9MICO</name>
<dbReference type="GO" id="GO:0006974">
    <property type="term" value="P:DNA damage response"/>
    <property type="evidence" value="ECO:0007669"/>
    <property type="project" value="TreeGrafter"/>
</dbReference>
<organism evidence="1 2">
    <name type="scientific">Ornithinimicrobium pratense</name>
    <dbReference type="NCBI Taxonomy" id="2593973"/>
    <lineage>
        <taxon>Bacteria</taxon>
        <taxon>Bacillati</taxon>
        <taxon>Actinomycetota</taxon>
        <taxon>Actinomycetes</taxon>
        <taxon>Micrococcales</taxon>
        <taxon>Ornithinimicrobiaceae</taxon>
        <taxon>Ornithinimicrobium</taxon>
    </lineage>
</organism>
<sequence>MDPRHTIVVAGTGRAGAAPDSLVLDLQLEGHGSTVSEALDALTTATAAAGAALPDHDLLTHRLGLHPRHDHQGRQVGHTAYQSLQVRTTDPTRAGELVHRLAEATGSALGVNGLRPEVSDTTELERLARQRAVEEARGRAEQLAELGGRGLGPMLWAREGGGCSPGPYEGADARMTLAEGGPAVDPADQEVLVVVEIGWALRPEA</sequence>
<dbReference type="AlphaFoldDB" id="A0A5J6V479"/>
<accession>A0A5J6V479</accession>
<reference evidence="1 2" key="1">
    <citation type="submission" date="2019-09" db="EMBL/GenBank/DDBJ databases">
        <title>Serinicoccus pratensis sp. nov., isolated from meadow soil.</title>
        <authorList>
            <person name="Zhang W."/>
        </authorList>
    </citation>
    <scope>NUCLEOTIDE SEQUENCE [LARGE SCALE GENOMIC DNA]</scope>
    <source>
        <strain evidence="1 2">W204</strain>
    </source>
</reference>
<dbReference type="EMBL" id="CP044427">
    <property type="protein sequence ID" value="QFG67942.1"/>
    <property type="molecule type" value="Genomic_DNA"/>
</dbReference>
<keyword evidence="2" id="KW-1185">Reference proteome</keyword>
<dbReference type="PANTHER" id="PTHR34387:SF1">
    <property type="entry name" value="PERIPLASMIC IMMUNOGENIC PROTEIN"/>
    <property type="match status" value="1"/>
</dbReference>
<dbReference type="Gene3D" id="3.30.110.170">
    <property type="entry name" value="Protein of unknown function (DUF541), domain 1"/>
    <property type="match status" value="1"/>
</dbReference>
<dbReference type="Gene3D" id="3.30.70.2970">
    <property type="entry name" value="Protein of unknown function (DUF541), domain 2"/>
    <property type="match status" value="1"/>
</dbReference>
<dbReference type="OrthoDB" id="4865715at2"/>
<protein>
    <submittedName>
        <fullName evidence="1">DUF541 domain-containing protein</fullName>
    </submittedName>
</protein>
<dbReference type="InterPro" id="IPR052022">
    <property type="entry name" value="26kDa_periplasmic_antigen"/>
</dbReference>
<dbReference type="PANTHER" id="PTHR34387">
    <property type="entry name" value="SLR1258 PROTEIN"/>
    <property type="match status" value="1"/>
</dbReference>
<proteinExistence type="predicted"/>
<dbReference type="Pfam" id="PF04402">
    <property type="entry name" value="SIMPL"/>
    <property type="match status" value="1"/>
</dbReference>
<dbReference type="KEGG" id="serw:FY030_03705"/>
<dbReference type="RefSeq" id="WP_158060334.1">
    <property type="nucleotide sequence ID" value="NZ_CP044427.1"/>
</dbReference>
<dbReference type="Proteomes" id="UP000326546">
    <property type="component" value="Chromosome"/>
</dbReference>
<evidence type="ECO:0000313" key="2">
    <source>
        <dbReference type="Proteomes" id="UP000326546"/>
    </source>
</evidence>